<sequence length="737" mass="81713">MMQKLPSLPRMVRNDSKAAPKCIGAGDFGKDFHRNFIVGSKKIAQGTTANLYEGKMKCKRETDCRRYAINKVGGFQLRKLQKEAMSREMGILKILEHPNIVKVFHLYRTPWTYYMVLEYLSGGELLDGIVRKDSYIEREARDVCKVLVDAVSHLHDKSIVHRDLKPGSILLANPEDQEGDQGTASTSTTTPPAKVSTSPPKVTSTSREEIRGNMKVTTTTTTTITTVVTTTPVVAPARVSSDSLKITDFGKARSVREGPIKSAWVKSEFSAPEMLMQEAHGPPVDMWSLGLITHILLSGNNPFFHEDEQQMFLRVAKGACEFKPEIWRSISPEAKDFVAKLLKVDPEKRMTAQEAKSHAWLHAAGESLGAGDLRGNLEGYKVSDAKRKLRALMKTLVVAKRLVDSLQPTKPDLSKYACVKKLGEGAYGQVFQATRIASGDASAAGVGAAPRYIAVKRIQKEGLTKKETGDIINEANIMRELNHPNVVSIYGFYEDDPKYFYLALELMEGGELLDRIVQKTYYNEAEARDVCVPLLRAVEYLHSQGIVHRDLKPENLLLASASDATSIRLADFGFAASIRDGDLINGCGTPFYVAPEMLKNVPYGASVDMWSVGVIIFVLLAGRPPFHDRDQKLMFRKIKSGEYQFKGDFWQGISGDAKDLITKLLTVDPAKRLTASEACKHPWLTTDAPNLSCHNLSARLEQLKVFNTVRKLRAAVKTVVAMSMFAKRLEAVQCPTG</sequence>
<protein>
    <submittedName>
        <fullName evidence="3">Ca2+/calmodulin-dependent protein kinase II</fullName>
    </submittedName>
</protein>
<dbReference type="GO" id="GO:0004672">
    <property type="term" value="F:protein kinase activity"/>
    <property type="evidence" value="ECO:0007669"/>
    <property type="project" value="InterPro"/>
</dbReference>
<dbReference type="FunFam" id="1.10.510.10:FF:000465">
    <property type="entry name" value="Non-specific serine/threonine protein kinase"/>
    <property type="match status" value="1"/>
</dbReference>
<proteinExistence type="predicted"/>
<dbReference type="Pfam" id="PF00069">
    <property type="entry name" value="Pkinase"/>
    <property type="match status" value="3"/>
</dbReference>
<dbReference type="CDD" id="cd05117">
    <property type="entry name" value="STKc_CAMK"/>
    <property type="match status" value="1"/>
</dbReference>
<keyword evidence="3" id="KW-0418">Kinase</keyword>
<dbReference type="AlphaFoldDB" id="D8LGW1"/>
<name>D8LGW1_ECTSI</name>
<dbReference type="InterPro" id="IPR000719">
    <property type="entry name" value="Prot_kinase_dom"/>
</dbReference>
<keyword evidence="3" id="KW-0808">Transferase</keyword>
<dbReference type="Gene3D" id="1.10.510.10">
    <property type="entry name" value="Transferase(Phosphotransferase) domain 1"/>
    <property type="match status" value="2"/>
</dbReference>
<dbReference type="STRING" id="2880.D8LGW1"/>
<dbReference type="InterPro" id="IPR011009">
    <property type="entry name" value="Kinase-like_dom_sf"/>
</dbReference>
<gene>
    <name evidence="3" type="ORF">Esi_0181_0058</name>
</gene>
<dbReference type="GO" id="GO:0005524">
    <property type="term" value="F:ATP binding"/>
    <property type="evidence" value="ECO:0007669"/>
    <property type="project" value="InterPro"/>
</dbReference>
<evidence type="ECO:0000259" key="2">
    <source>
        <dbReference type="PROSITE" id="PS50011"/>
    </source>
</evidence>
<keyword evidence="4" id="KW-1185">Reference proteome</keyword>
<accession>D8LGW1</accession>
<dbReference type="EMBL" id="FN649760">
    <property type="protein sequence ID" value="CBN75814.1"/>
    <property type="molecule type" value="Genomic_DNA"/>
</dbReference>
<dbReference type="SUPFAM" id="SSF56112">
    <property type="entry name" value="Protein kinase-like (PK-like)"/>
    <property type="match status" value="2"/>
</dbReference>
<dbReference type="PROSITE" id="PS00108">
    <property type="entry name" value="PROTEIN_KINASE_ST"/>
    <property type="match status" value="1"/>
</dbReference>
<dbReference type="SMART" id="SM00220">
    <property type="entry name" value="S_TKc"/>
    <property type="match status" value="2"/>
</dbReference>
<feature type="domain" description="Protein kinase" evidence="2">
    <location>
        <begin position="416"/>
        <end position="684"/>
    </location>
</feature>
<feature type="compositionally biased region" description="Low complexity" evidence="1">
    <location>
        <begin position="183"/>
        <end position="205"/>
    </location>
</feature>
<dbReference type="Proteomes" id="UP000002630">
    <property type="component" value="Unassembled WGS sequence"/>
</dbReference>
<dbReference type="InParanoid" id="D8LGW1"/>
<dbReference type="OrthoDB" id="5979581at2759"/>
<evidence type="ECO:0000313" key="4">
    <source>
        <dbReference type="Proteomes" id="UP000002630"/>
    </source>
</evidence>
<feature type="domain" description="Protein kinase" evidence="2">
    <location>
        <begin position="37"/>
        <end position="361"/>
    </location>
</feature>
<dbReference type="eggNOG" id="KOG0032">
    <property type="taxonomic scope" value="Eukaryota"/>
</dbReference>
<dbReference type="PANTHER" id="PTHR24347">
    <property type="entry name" value="SERINE/THREONINE-PROTEIN KINASE"/>
    <property type="match status" value="1"/>
</dbReference>
<reference evidence="3 4" key="1">
    <citation type="journal article" date="2010" name="Nature">
        <title>The Ectocarpus genome and the independent evolution of multicellularity in brown algae.</title>
        <authorList>
            <person name="Cock J.M."/>
            <person name="Sterck L."/>
            <person name="Rouze P."/>
            <person name="Scornet D."/>
            <person name="Allen A.E."/>
            <person name="Amoutzias G."/>
            <person name="Anthouard V."/>
            <person name="Artiguenave F."/>
            <person name="Aury J.M."/>
            <person name="Badger J.H."/>
            <person name="Beszteri B."/>
            <person name="Billiau K."/>
            <person name="Bonnet E."/>
            <person name="Bothwell J.H."/>
            <person name="Bowler C."/>
            <person name="Boyen C."/>
            <person name="Brownlee C."/>
            <person name="Carrano C.J."/>
            <person name="Charrier B."/>
            <person name="Cho G.Y."/>
            <person name="Coelho S.M."/>
            <person name="Collen J."/>
            <person name="Corre E."/>
            <person name="Da Silva C."/>
            <person name="Delage L."/>
            <person name="Delaroque N."/>
            <person name="Dittami S.M."/>
            <person name="Doulbeau S."/>
            <person name="Elias M."/>
            <person name="Farnham G."/>
            <person name="Gachon C.M."/>
            <person name="Gschloessl B."/>
            <person name="Heesch S."/>
            <person name="Jabbari K."/>
            <person name="Jubin C."/>
            <person name="Kawai H."/>
            <person name="Kimura K."/>
            <person name="Kloareg B."/>
            <person name="Kupper F.C."/>
            <person name="Lang D."/>
            <person name="Le Bail A."/>
            <person name="Leblanc C."/>
            <person name="Lerouge P."/>
            <person name="Lohr M."/>
            <person name="Lopez P.J."/>
            <person name="Martens C."/>
            <person name="Maumus F."/>
            <person name="Michel G."/>
            <person name="Miranda-Saavedra D."/>
            <person name="Morales J."/>
            <person name="Moreau H."/>
            <person name="Motomura T."/>
            <person name="Nagasato C."/>
            <person name="Napoli C.A."/>
            <person name="Nelson D.R."/>
            <person name="Nyvall-Collen P."/>
            <person name="Peters A.F."/>
            <person name="Pommier C."/>
            <person name="Potin P."/>
            <person name="Poulain J."/>
            <person name="Quesneville H."/>
            <person name="Read B."/>
            <person name="Rensing S.A."/>
            <person name="Ritter A."/>
            <person name="Rousvoal S."/>
            <person name="Samanta M."/>
            <person name="Samson G."/>
            <person name="Schroeder D.C."/>
            <person name="Segurens B."/>
            <person name="Strittmatter M."/>
            <person name="Tonon T."/>
            <person name="Tregear J.W."/>
            <person name="Valentin K."/>
            <person name="von Dassow P."/>
            <person name="Yamagishi T."/>
            <person name="Van de Peer Y."/>
            <person name="Wincker P."/>
        </authorList>
    </citation>
    <scope>NUCLEOTIDE SEQUENCE [LARGE SCALE GENOMIC DNA]</scope>
    <source>
        <strain evidence="4">Ec32 / CCAP1310/4</strain>
    </source>
</reference>
<evidence type="ECO:0000256" key="1">
    <source>
        <dbReference type="SAM" id="MobiDB-lite"/>
    </source>
</evidence>
<feature type="region of interest" description="Disordered" evidence="1">
    <location>
        <begin position="170"/>
        <end position="208"/>
    </location>
</feature>
<organism evidence="3 4">
    <name type="scientific">Ectocarpus siliculosus</name>
    <name type="common">Brown alga</name>
    <name type="synonym">Conferva siliculosa</name>
    <dbReference type="NCBI Taxonomy" id="2880"/>
    <lineage>
        <taxon>Eukaryota</taxon>
        <taxon>Sar</taxon>
        <taxon>Stramenopiles</taxon>
        <taxon>Ochrophyta</taxon>
        <taxon>PX clade</taxon>
        <taxon>Phaeophyceae</taxon>
        <taxon>Ectocarpales</taxon>
        <taxon>Ectocarpaceae</taxon>
        <taxon>Ectocarpus</taxon>
    </lineage>
</organism>
<evidence type="ECO:0000313" key="3">
    <source>
        <dbReference type="EMBL" id="CBN75814.1"/>
    </source>
</evidence>
<dbReference type="PROSITE" id="PS50011">
    <property type="entry name" value="PROTEIN_KINASE_DOM"/>
    <property type="match status" value="2"/>
</dbReference>
<dbReference type="InterPro" id="IPR008271">
    <property type="entry name" value="Ser/Thr_kinase_AS"/>
</dbReference>
<dbReference type="Gene3D" id="3.30.200.20">
    <property type="entry name" value="Phosphorylase Kinase, domain 1"/>
    <property type="match status" value="2"/>
</dbReference>
<dbReference type="eggNOG" id="KOG0033">
    <property type="taxonomic scope" value="Eukaryota"/>
</dbReference>